<keyword evidence="5" id="KW-0597">Phosphoprotein</keyword>
<gene>
    <name evidence="11" type="ORF">EYS09_14795</name>
</gene>
<dbReference type="AlphaFoldDB" id="A0A4Q9HUW3"/>
<keyword evidence="12" id="KW-1185">Reference proteome</keyword>
<name>A0A4Q9HUW3_STRKA</name>
<dbReference type="SMART" id="SM00387">
    <property type="entry name" value="HATPase_c"/>
    <property type="match status" value="1"/>
</dbReference>
<dbReference type="InterPro" id="IPR036890">
    <property type="entry name" value="HATPase_C_sf"/>
</dbReference>
<evidence type="ECO:0000313" key="12">
    <source>
        <dbReference type="Proteomes" id="UP000292452"/>
    </source>
</evidence>
<accession>A0A4Q9HUW3</accession>
<dbReference type="InterPro" id="IPR003661">
    <property type="entry name" value="HisK_dim/P_dom"/>
</dbReference>
<dbReference type="SUPFAM" id="SSF47384">
    <property type="entry name" value="Homodimeric domain of signal transducing histidine kinase"/>
    <property type="match status" value="1"/>
</dbReference>
<evidence type="ECO:0000256" key="4">
    <source>
        <dbReference type="ARBA" id="ARBA00022475"/>
    </source>
</evidence>
<keyword evidence="4" id="KW-0472">Membrane</keyword>
<feature type="compositionally biased region" description="Basic and acidic residues" evidence="9">
    <location>
        <begin position="180"/>
        <end position="192"/>
    </location>
</feature>
<dbReference type="SUPFAM" id="SSF55874">
    <property type="entry name" value="ATPase domain of HSP90 chaperone/DNA topoisomerase II/histidine kinase"/>
    <property type="match status" value="1"/>
</dbReference>
<dbReference type="GO" id="GO:0005886">
    <property type="term" value="C:plasma membrane"/>
    <property type="evidence" value="ECO:0007669"/>
    <property type="project" value="UniProtKB-SubCell"/>
</dbReference>
<dbReference type="Gene3D" id="3.30.565.10">
    <property type="entry name" value="Histidine kinase-like ATPase, C-terminal domain"/>
    <property type="match status" value="1"/>
</dbReference>
<dbReference type="InterPro" id="IPR005467">
    <property type="entry name" value="His_kinase_dom"/>
</dbReference>
<keyword evidence="6" id="KW-0808">Transferase</keyword>
<evidence type="ECO:0000259" key="10">
    <source>
        <dbReference type="PROSITE" id="PS50109"/>
    </source>
</evidence>
<organism evidence="11 12">
    <name type="scientific">Streptomyces kasugaensis</name>
    <dbReference type="NCBI Taxonomy" id="1946"/>
    <lineage>
        <taxon>Bacteria</taxon>
        <taxon>Bacillati</taxon>
        <taxon>Actinomycetota</taxon>
        <taxon>Actinomycetes</taxon>
        <taxon>Kitasatosporales</taxon>
        <taxon>Streptomycetaceae</taxon>
        <taxon>Streptomyces</taxon>
    </lineage>
</organism>
<dbReference type="RefSeq" id="WP_131123572.1">
    <property type="nucleotide sequence ID" value="NZ_SIXH01000107.1"/>
</dbReference>
<comment type="caution">
    <text evidence="11">The sequence shown here is derived from an EMBL/GenBank/DDBJ whole genome shotgun (WGS) entry which is preliminary data.</text>
</comment>
<evidence type="ECO:0000256" key="5">
    <source>
        <dbReference type="ARBA" id="ARBA00022553"/>
    </source>
</evidence>
<evidence type="ECO:0000313" key="11">
    <source>
        <dbReference type="EMBL" id="TBO58943.1"/>
    </source>
</evidence>
<feature type="domain" description="Histidine kinase" evidence="10">
    <location>
        <begin position="209"/>
        <end position="410"/>
    </location>
</feature>
<protein>
    <recommendedName>
        <fullName evidence="3">histidine kinase</fullName>
        <ecNumber evidence="3">2.7.13.3</ecNumber>
    </recommendedName>
</protein>
<keyword evidence="7 11" id="KW-0418">Kinase</keyword>
<evidence type="ECO:0000256" key="8">
    <source>
        <dbReference type="ARBA" id="ARBA00023012"/>
    </source>
</evidence>
<dbReference type="PROSITE" id="PS50109">
    <property type="entry name" value="HIS_KIN"/>
    <property type="match status" value="1"/>
</dbReference>
<proteinExistence type="predicted"/>
<keyword evidence="4" id="KW-1003">Cell membrane</keyword>
<dbReference type="Pfam" id="PF00512">
    <property type="entry name" value="HisKA"/>
    <property type="match status" value="1"/>
</dbReference>
<evidence type="ECO:0000256" key="2">
    <source>
        <dbReference type="ARBA" id="ARBA00004651"/>
    </source>
</evidence>
<dbReference type="CDD" id="cd00082">
    <property type="entry name" value="HisKA"/>
    <property type="match status" value="1"/>
</dbReference>
<dbReference type="InterPro" id="IPR050980">
    <property type="entry name" value="2C_sensor_his_kinase"/>
</dbReference>
<comment type="subcellular location">
    <subcellularLocation>
        <location evidence="2">Cell membrane</location>
        <topology evidence="2">Multi-pass membrane protein</topology>
    </subcellularLocation>
</comment>
<evidence type="ECO:0000256" key="6">
    <source>
        <dbReference type="ARBA" id="ARBA00022679"/>
    </source>
</evidence>
<reference evidence="11 12" key="1">
    <citation type="submission" date="2019-02" db="EMBL/GenBank/DDBJ databases">
        <title>Draft Genome Sequence of Streptomyces sp. AM-2504, identified by 16S rRNA comparative analysis as a Streptomyces Kasugaensis strain.</title>
        <authorList>
            <person name="Napolioni V."/>
            <person name="Giuliodori A.M."/>
            <person name="Spurio R."/>
            <person name="Fabbretti A."/>
        </authorList>
    </citation>
    <scope>NUCLEOTIDE SEQUENCE [LARGE SCALE GENOMIC DNA]</scope>
    <source>
        <strain evidence="11 12">AM-2504</strain>
    </source>
</reference>
<dbReference type="InterPro" id="IPR036097">
    <property type="entry name" value="HisK_dim/P_sf"/>
</dbReference>
<dbReference type="SMART" id="SM00388">
    <property type="entry name" value="HisKA"/>
    <property type="match status" value="1"/>
</dbReference>
<dbReference type="PANTHER" id="PTHR44936">
    <property type="entry name" value="SENSOR PROTEIN CREC"/>
    <property type="match status" value="1"/>
</dbReference>
<feature type="region of interest" description="Disordered" evidence="9">
    <location>
        <begin position="165"/>
        <end position="195"/>
    </location>
</feature>
<dbReference type="Pfam" id="PF02518">
    <property type="entry name" value="HATPase_c"/>
    <property type="match status" value="1"/>
</dbReference>
<evidence type="ECO:0000256" key="7">
    <source>
        <dbReference type="ARBA" id="ARBA00022777"/>
    </source>
</evidence>
<sequence>MGMRGRIALAISLVVALTVVVFGFAVHATCGVVHAQQAHARDQQKGLLTSVLQKYRRDGTLAPGARLDDSALPEPLADAAWKEGTATFVSGGSAPQVWAAARVDGKVLSLSASYAPQSDPLQSALDRALVPVGAMTAALLAVAGWFTACGLSRRLRLDAVPARRIAAGTPPDPRPVADGGRAETAEPPERHPATPLATRAAVDRELTAGMAHELRTPVTGLVAAAELLPHPRAVEMVRDRAQAMRSLVEALLEISRFDAGQEQARCEPVDLASLVRDTVSRVARESGAGEAAAASVSVVGEGRIVETDAGRVLRVLEILLHNAARHGASPIEVTLRGSSIAVRDHGPGFPRELLDHGPRRFRTGAPDRGTGHGLGLTIAVGQAEVLGARLRFHNPSDGGAAAVFELPETRACS</sequence>
<dbReference type="EC" id="2.7.13.3" evidence="3"/>
<dbReference type="EMBL" id="SIXH01000107">
    <property type="protein sequence ID" value="TBO58943.1"/>
    <property type="molecule type" value="Genomic_DNA"/>
</dbReference>
<dbReference type="GO" id="GO:0000155">
    <property type="term" value="F:phosphorelay sensor kinase activity"/>
    <property type="evidence" value="ECO:0007669"/>
    <property type="project" value="InterPro"/>
</dbReference>
<comment type="catalytic activity">
    <reaction evidence="1">
        <text>ATP + protein L-histidine = ADP + protein N-phospho-L-histidine.</text>
        <dbReference type="EC" id="2.7.13.3"/>
    </reaction>
</comment>
<dbReference type="Gene3D" id="1.10.287.130">
    <property type="match status" value="1"/>
</dbReference>
<dbReference type="PANTHER" id="PTHR44936:SF9">
    <property type="entry name" value="SENSOR PROTEIN CREC"/>
    <property type="match status" value="1"/>
</dbReference>
<dbReference type="InterPro" id="IPR003594">
    <property type="entry name" value="HATPase_dom"/>
</dbReference>
<evidence type="ECO:0000256" key="3">
    <source>
        <dbReference type="ARBA" id="ARBA00012438"/>
    </source>
</evidence>
<keyword evidence="8" id="KW-0902">Two-component regulatory system</keyword>
<evidence type="ECO:0000256" key="1">
    <source>
        <dbReference type="ARBA" id="ARBA00000085"/>
    </source>
</evidence>
<evidence type="ECO:0000256" key="9">
    <source>
        <dbReference type="SAM" id="MobiDB-lite"/>
    </source>
</evidence>
<dbReference type="Proteomes" id="UP000292452">
    <property type="component" value="Unassembled WGS sequence"/>
</dbReference>